<keyword evidence="2" id="KW-1185">Reference proteome</keyword>
<name>A0A6N4VCA4_9MYCO</name>
<dbReference type="InterPro" id="IPR040701">
    <property type="entry name" value="Bact_RF_family2"/>
</dbReference>
<dbReference type="Pfam" id="PF18844">
    <property type="entry name" value="baeRF_family2"/>
    <property type="match status" value="1"/>
</dbReference>
<protein>
    <recommendedName>
        <fullName evidence="3">Peptide chain release factor 1</fullName>
    </recommendedName>
</protein>
<gene>
    <name evidence="1" type="ORF">MPOR_32870</name>
</gene>
<proteinExistence type="predicted"/>
<accession>A0A6N4VCA4</accession>
<dbReference type="Proteomes" id="UP000466785">
    <property type="component" value="Chromosome"/>
</dbReference>
<dbReference type="RefSeq" id="WP_163675535.1">
    <property type="nucleotide sequence ID" value="NZ_AP022570.1"/>
</dbReference>
<reference evidence="1 2" key="1">
    <citation type="journal article" date="2019" name="Emerg. Microbes Infect.">
        <title>Comprehensive subspecies identification of 175 nontuberculous mycobacteria species based on 7547 genomic profiles.</title>
        <authorList>
            <person name="Matsumoto Y."/>
            <person name="Kinjo T."/>
            <person name="Motooka D."/>
            <person name="Nabeya D."/>
            <person name="Jung N."/>
            <person name="Uechi K."/>
            <person name="Horii T."/>
            <person name="Iida T."/>
            <person name="Fujita J."/>
            <person name="Nakamura S."/>
        </authorList>
    </citation>
    <scope>NUCLEOTIDE SEQUENCE [LARGE SCALE GENOMIC DNA]</scope>
    <source>
        <strain evidence="1 2">JCM 12603</strain>
    </source>
</reference>
<dbReference type="Gene3D" id="3.30.1330.30">
    <property type="match status" value="1"/>
</dbReference>
<sequence length="370" mass="39270">MQSGRFRPLAEAHGPFASVVIDDSHDTADADKQLELRWRAVEEELAAGGADEDLIASVRRGVTDTPNAVGRAGLAVIASRDVQLTETLIRPPEAPTARVSDLPYLVPVVVHGVDDPPYLVVAVDHAGADIEVHNAAGARATHVDPRNYPVHKAAGAENAGYSDPQRPAEEAVRKNLRATSDQVADVFDDASAEMVWVVGEVRSRADLIAVLPQRVAERVVEVDAGARGSVDRDALEHDITTRLLQRRADVIGDAAERWRAESERDSGLATEGLAGVCAALREGAVETLLLGDVGDSTVLLGDAPTTLAPTPEVLSELGSQRSETVRADEALPFAAVLTDADIVSLDERVAPRDGVAAILRYPRREGAATT</sequence>
<evidence type="ECO:0008006" key="3">
    <source>
        <dbReference type="Google" id="ProtNLM"/>
    </source>
</evidence>
<dbReference type="KEGG" id="mpof:MPOR_32870"/>
<organism evidence="1 2">
    <name type="scientific">Mycolicibacterium poriferae</name>
    <dbReference type="NCBI Taxonomy" id="39694"/>
    <lineage>
        <taxon>Bacteria</taxon>
        <taxon>Bacillati</taxon>
        <taxon>Actinomycetota</taxon>
        <taxon>Actinomycetes</taxon>
        <taxon>Mycobacteriales</taxon>
        <taxon>Mycobacteriaceae</taxon>
        <taxon>Mycolicibacterium</taxon>
    </lineage>
</organism>
<evidence type="ECO:0000313" key="1">
    <source>
        <dbReference type="EMBL" id="BBX52261.1"/>
    </source>
</evidence>
<dbReference type="AlphaFoldDB" id="A0A6N4VCA4"/>
<evidence type="ECO:0000313" key="2">
    <source>
        <dbReference type="Proteomes" id="UP000466785"/>
    </source>
</evidence>
<dbReference type="EMBL" id="AP022570">
    <property type="protein sequence ID" value="BBX52261.1"/>
    <property type="molecule type" value="Genomic_DNA"/>
</dbReference>
<dbReference type="InterPro" id="IPR029064">
    <property type="entry name" value="Ribosomal_eL30-like_sf"/>
</dbReference>